<dbReference type="EMBL" id="UYJE01009407">
    <property type="protein sequence ID" value="VDI73265.1"/>
    <property type="molecule type" value="Genomic_DNA"/>
</dbReference>
<dbReference type="Gene3D" id="1.20.1250.20">
    <property type="entry name" value="MFS general substrate transporter like domains"/>
    <property type="match status" value="2"/>
</dbReference>
<comment type="caution">
    <text evidence="5">The sequence shown here is derived from an EMBL/GenBank/DDBJ whole genome shotgun (WGS) entry which is preliminary data.</text>
</comment>
<evidence type="ECO:0000256" key="4">
    <source>
        <dbReference type="SAM" id="Phobius"/>
    </source>
</evidence>
<keyword evidence="5" id="KW-0762">Sugar transport</keyword>
<evidence type="ECO:0000256" key="1">
    <source>
        <dbReference type="ARBA" id="ARBA00022692"/>
    </source>
</evidence>
<feature type="transmembrane region" description="Helical" evidence="4">
    <location>
        <begin position="186"/>
        <end position="207"/>
    </location>
</feature>
<proteinExistence type="predicted"/>
<feature type="transmembrane region" description="Helical" evidence="4">
    <location>
        <begin position="439"/>
        <end position="461"/>
    </location>
</feature>
<feature type="transmembrane region" description="Helical" evidence="4">
    <location>
        <begin position="292"/>
        <end position="313"/>
    </location>
</feature>
<sequence>MKNIHVHIPVRYTNGVENGKTLEQIDAEIAKHTMPNLPSTEDISFEEKSDILEETVVVVKKSFCEKWKTDKGWIIGQFGPSFLDLQIITRTRLEEGSAFMTAHSVGYLVGSLASGILFDRFNKIMLIFTAVFGNAVTVAIIPWCSRYELMIFIHLIKGVFSGSLDAVGNAELVYIWGDTGRSFMQTLHFCFAFGGILSPLATAPFLAPKREPRIITSVSNMTDNVVNSSLSPFNIVKTSAIDNALKDINYTNSAHNSPISYTNGYSNISLYLNETLSKTIEEVKWVKPQHSMIYVAYLISSGLALSAALPFLVTYCRSKKSNFSPIPQKPANKNEREMTSTSRCLMLLNMCVLIGTYSAIEDTFAGFLTTFCVEQMDWTKTQGSFATSIYWASFGLGRFIGILLVKFCSPVRMITMYCSLLIVSFIGLFFTSYAYYHGGIWICSSLAGLAMSIIFPTIFTWTEAEVLRVTGKVASLFLIGSSSGTMVNPIILGFLMDELTPMWFCYLLLGESVMLLILFVSALLLSKYIKNAQYTAYRDVVVEIKDEEEEPADVASLLDEDLDLEDMTNEIKGTDLDGIAFADEEKKKSYEQLNNNDS</sequence>
<feature type="transmembrane region" description="Helical" evidence="4">
    <location>
        <begin position="473"/>
        <end position="495"/>
    </location>
</feature>
<feature type="transmembrane region" description="Helical" evidence="4">
    <location>
        <begin position="388"/>
        <end position="407"/>
    </location>
</feature>
<dbReference type="Pfam" id="PF07690">
    <property type="entry name" value="MFS_1"/>
    <property type="match status" value="1"/>
</dbReference>
<dbReference type="InterPro" id="IPR011701">
    <property type="entry name" value="MFS"/>
</dbReference>
<evidence type="ECO:0000256" key="3">
    <source>
        <dbReference type="ARBA" id="ARBA00023136"/>
    </source>
</evidence>
<evidence type="ECO:0000256" key="2">
    <source>
        <dbReference type="ARBA" id="ARBA00022989"/>
    </source>
</evidence>
<dbReference type="OrthoDB" id="9626824at2759"/>
<keyword evidence="6" id="KW-1185">Reference proteome</keyword>
<keyword evidence="3 4" id="KW-0472">Membrane</keyword>
<accession>A0A8B6H255</accession>
<feature type="transmembrane region" description="Helical" evidence="4">
    <location>
        <begin position="98"/>
        <end position="118"/>
    </location>
</feature>
<feature type="transmembrane region" description="Helical" evidence="4">
    <location>
        <begin position="124"/>
        <end position="144"/>
    </location>
</feature>
<dbReference type="InterPro" id="IPR036259">
    <property type="entry name" value="MFS_trans_sf"/>
</dbReference>
<reference evidence="5" key="1">
    <citation type="submission" date="2018-11" db="EMBL/GenBank/DDBJ databases">
        <authorList>
            <person name="Alioto T."/>
            <person name="Alioto T."/>
        </authorList>
    </citation>
    <scope>NUCLEOTIDE SEQUENCE</scope>
</reference>
<feature type="transmembrane region" description="Helical" evidence="4">
    <location>
        <begin position="414"/>
        <end position="433"/>
    </location>
</feature>
<dbReference type="PANTHER" id="PTHR23121:SF9">
    <property type="entry name" value="SODIUM-DEPENDENT GLUCOSE TRANSPORTER 1"/>
    <property type="match status" value="1"/>
</dbReference>
<evidence type="ECO:0000313" key="5">
    <source>
        <dbReference type="EMBL" id="VDI73265.1"/>
    </source>
</evidence>
<gene>
    <name evidence="5" type="ORF">MGAL_10B062151</name>
</gene>
<dbReference type="PANTHER" id="PTHR23121">
    <property type="entry name" value="SODIUM-DEPENDENT GLUCOSE TRANSPORTER 1"/>
    <property type="match status" value="1"/>
</dbReference>
<evidence type="ECO:0000313" key="6">
    <source>
        <dbReference type="Proteomes" id="UP000596742"/>
    </source>
</evidence>
<dbReference type="Proteomes" id="UP000596742">
    <property type="component" value="Unassembled WGS sequence"/>
</dbReference>
<dbReference type="AlphaFoldDB" id="A0A8B6H255"/>
<dbReference type="GO" id="GO:0022857">
    <property type="term" value="F:transmembrane transporter activity"/>
    <property type="evidence" value="ECO:0007669"/>
    <property type="project" value="InterPro"/>
</dbReference>
<organism evidence="5 6">
    <name type="scientific">Mytilus galloprovincialis</name>
    <name type="common">Mediterranean mussel</name>
    <dbReference type="NCBI Taxonomy" id="29158"/>
    <lineage>
        <taxon>Eukaryota</taxon>
        <taxon>Metazoa</taxon>
        <taxon>Spiralia</taxon>
        <taxon>Lophotrochozoa</taxon>
        <taxon>Mollusca</taxon>
        <taxon>Bivalvia</taxon>
        <taxon>Autobranchia</taxon>
        <taxon>Pteriomorphia</taxon>
        <taxon>Mytilida</taxon>
        <taxon>Mytiloidea</taxon>
        <taxon>Mytilidae</taxon>
        <taxon>Mytilinae</taxon>
        <taxon>Mytilus</taxon>
    </lineage>
</organism>
<keyword evidence="5" id="KW-0813">Transport</keyword>
<keyword evidence="2 4" id="KW-1133">Transmembrane helix</keyword>
<name>A0A8B6H255_MYTGA</name>
<protein>
    <submittedName>
        <fullName evidence="5">MFS transporter, FHS family, Na+ dependent glucose transporter 1</fullName>
    </submittedName>
</protein>
<keyword evidence="1 4" id="KW-0812">Transmembrane</keyword>
<dbReference type="SUPFAM" id="SSF103473">
    <property type="entry name" value="MFS general substrate transporter"/>
    <property type="match status" value="2"/>
</dbReference>
<feature type="transmembrane region" description="Helical" evidence="4">
    <location>
        <begin position="501"/>
        <end position="525"/>
    </location>
</feature>